<dbReference type="EMBL" id="JAAWVQ010110575">
    <property type="protein sequence ID" value="MBN3281629.1"/>
    <property type="molecule type" value="Genomic_DNA"/>
</dbReference>
<keyword evidence="2" id="KW-0863">Zinc-finger</keyword>
<feature type="region of interest" description="Disordered" evidence="5">
    <location>
        <begin position="857"/>
        <end position="880"/>
    </location>
</feature>
<keyword evidence="1" id="KW-0479">Metal-binding</keyword>
<accession>A0ABS2Y609</accession>
<gene>
    <name evidence="7" type="primary">Znf804a_1</name>
    <name evidence="7" type="ORF">GTO93_0007161</name>
</gene>
<dbReference type="InterPro" id="IPR013087">
    <property type="entry name" value="Znf_C2H2_type"/>
</dbReference>
<dbReference type="InterPro" id="IPR052445">
    <property type="entry name" value="ZnF-G_patch_domain"/>
</dbReference>
<keyword evidence="4" id="KW-0175">Coiled coil</keyword>
<feature type="region of interest" description="Disordered" evidence="5">
    <location>
        <begin position="641"/>
        <end position="708"/>
    </location>
</feature>
<feature type="non-terminal residue" evidence="7">
    <location>
        <position position="1"/>
    </location>
</feature>
<name>A0ABS2Y609_POLSP</name>
<dbReference type="PANTHER" id="PTHR17614">
    <property type="entry name" value="ZINC FINGER-CONTAINING"/>
    <property type="match status" value="1"/>
</dbReference>
<comment type="caution">
    <text evidence="7">The sequence shown here is derived from an EMBL/GenBank/DDBJ whole genome shotgun (WGS) entry which is preliminary data.</text>
</comment>
<feature type="compositionally biased region" description="Basic residues" evidence="5">
    <location>
        <begin position="677"/>
        <end position="689"/>
    </location>
</feature>
<evidence type="ECO:0000256" key="4">
    <source>
        <dbReference type="SAM" id="Coils"/>
    </source>
</evidence>
<feature type="compositionally biased region" description="Basic and acidic residues" evidence="5">
    <location>
        <begin position="690"/>
        <end position="701"/>
    </location>
</feature>
<organism evidence="7 8">
    <name type="scientific">Polyodon spathula</name>
    <name type="common">North American paddlefish</name>
    <name type="synonym">Squalus spathula</name>
    <dbReference type="NCBI Taxonomy" id="7913"/>
    <lineage>
        <taxon>Eukaryota</taxon>
        <taxon>Metazoa</taxon>
        <taxon>Chordata</taxon>
        <taxon>Craniata</taxon>
        <taxon>Vertebrata</taxon>
        <taxon>Euteleostomi</taxon>
        <taxon>Actinopterygii</taxon>
        <taxon>Chondrostei</taxon>
        <taxon>Acipenseriformes</taxon>
        <taxon>Polyodontidae</taxon>
        <taxon>Polyodon</taxon>
    </lineage>
</organism>
<evidence type="ECO:0000313" key="8">
    <source>
        <dbReference type="Proteomes" id="UP001166093"/>
    </source>
</evidence>
<evidence type="ECO:0000313" key="7">
    <source>
        <dbReference type="EMBL" id="MBN3281629.1"/>
    </source>
</evidence>
<feature type="coiled-coil region" evidence="4">
    <location>
        <begin position="183"/>
        <end position="210"/>
    </location>
</feature>
<dbReference type="PANTHER" id="PTHR17614:SF13">
    <property type="entry name" value="ZINC FINGER PROTEIN 804A"/>
    <property type="match status" value="1"/>
</dbReference>
<dbReference type="Proteomes" id="UP001166093">
    <property type="component" value="Unassembled WGS sequence"/>
</dbReference>
<keyword evidence="8" id="KW-1185">Reference proteome</keyword>
<proteinExistence type="predicted"/>
<feature type="compositionally biased region" description="Basic and acidic residues" evidence="5">
    <location>
        <begin position="661"/>
        <end position="676"/>
    </location>
</feature>
<feature type="compositionally biased region" description="Low complexity" evidence="5">
    <location>
        <begin position="741"/>
        <end position="754"/>
    </location>
</feature>
<feature type="compositionally biased region" description="Basic residues" evidence="5">
    <location>
        <begin position="643"/>
        <end position="654"/>
    </location>
</feature>
<feature type="non-terminal residue" evidence="7">
    <location>
        <position position="1294"/>
    </location>
</feature>
<dbReference type="SUPFAM" id="SSF57667">
    <property type="entry name" value="beta-beta-alpha zinc fingers"/>
    <property type="match status" value="1"/>
</dbReference>
<evidence type="ECO:0000256" key="3">
    <source>
        <dbReference type="ARBA" id="ARBA00022833"/>
    </source>
</evidence>
<dbReference type="InterPro" id="IPR036236">
    <property type="entry name" value="Znf_C2H2_sf"/>
</dbReference>
<keyword evidence="3" id="KW-0862">Zinc</keyword>
<evidence type="ECO:0000256" key="5">
    <source>
        <dbReference type="SAM" id="MobiDB-lite"/>
    </source>
</evidence>
<sequence>MWKIKTLLIVTKKIVVSKKGKNVSAADHVKQYPGVLHNDGGKLFCMSCHVTLDYCRESSVVRHLDSGIHLKRKTEIQSSTATALLAKKQKMVTSMFRKSTENHDARTTLNLTWQMHLDYADKEKTIAKALEDLRANFYCELCDKQYYKHQEFDNHINSYDHAHKQRLKELKQREFARNVASKSRKEEKKQEKALKRLHELAEQRKEVRSAPGSGPMFRSTTVAIEDASKEAPTHVDNNTEGIEPTVAYATHMVKDLQVVLPSHHGQIERPFDSKVKNQIYGQKIGFSFSFPKKASVKLESSAAVFCENTEEGSTVLRFRQKNRAIPGDCNHPGTPLTERELNSEERHCNTGTQQGSVINKCTSPNAQLRGSCYVPVKENNTGADTSLFAMLAYSEDPSQSFSDLPTSTKETVVDIENSSEFHDSEAREIQTETDAHVREESKMDVTIPEEDISPAVNSPQPGYDGRIFLEVDSSEIIEKDTDAANKNLCSFTKPSKPFVPVLGKDGSTVLQWPSELLMFTKTEKSLSYSCNPLYFDFKSSRNKTESEKIKCNANKAHECQAVAEESQRNGNAYFSTYVVHGEEASYHDIESTNGLSHNPIQKNTDFTRDNLNLQELTEQSLLTYKNNDEANDRLINAVERSAKLKKHKKSRKHSKDCTNLGRKEQEKNRDCGDRHDCRSRKERWKRKRSQNHDDETQKEANENGTDSEDFLKQTKCTEECVDEFGGDTPEQTQSLEESKKSNQNQEQNDSNSSKTKNIARRQPRTACILNGTAKAATFHNENGSDYEVVLRSRERNLYNPSTEQMNTTGHCSLYCDMPYSQNTCITDRRSISDHKISECFSDEKYLYQSQLLKRKQGSQNEQEVSFPKRSANCPSSGNDSCRLKRSVKWWKRESSTRSDCMPSRKRKRRRKTYTENQAFVINWKMNNKDAFKPSLCVDLSAETPKHDIGLAHGGSEHIGEVVDIMNNLEHANHVVHQAPTQSFLLRTQEHPVTGFLDWTSNTNPDKGLLHPRFSLTESATISTEDVPERETHQTESWNIAEVNKTTHVHQTAKANLQTGKDTATSQTTTQCCRYEVKQAKEHDTVNIEPNSLFQYNPNAEYHRNLDHFNLQDAKVRRQEGLRPGHFIGSFSAPQGALLAPDEIDKYKTQKHVLHQQTFSSKPALSAPPLCVPSPATVHHLHMQQPISSTSITIQQTILQHHAAALAATCSFLQPHPQLYPQVFPFARPPLPQMTLAPGICPENYPSIIPTSQLPMMAPTTLHPGHLTFHALPHTTMFPPLFPSHTTVFPMQSLF</sequence>
<reference evidence="7" key="1">
    <citation type="journal article" date="2021" name="Cell">
        <title>Tracing the genetic footprints of vertebrate landing in non-teleost ray-finned fishes.</title>
        <authorList>
            <person name="Bi X."/>
            <person name="Wang K."/>
            <person name="Yang L."/>
            <person name="Pan H."/>
            <person name="Jiang H."/>
            <person name="Wei Q."/>
            <person name="Fang M."/>
            <person name="Yu H."/>
            <person name="Zhu C."/>
            <person name="Cai Y."/>
            <person name="He Y."/>
            <person name="Gan X."/>
            <person name="Zeng H."/>
            <person name="Yu D."/>
            <person name="Zhu Y."/>
            <person name="Jiang H."/>
            <person name="Qiu Q."/>
            <person name="Yang H."/>
            <person name="Zhang Y.E."/>
            <person name="Wang W."/>
            <person name="Zhu M."/>
            <person name="He S."/>
            <person name="Zhang G."/>
        </authorList>
    </citation>
    <scope>NUCLEOTIDE SEQUENCE</scope>
    <source>
        <strain evidence="7">Pddl_001</strain>
    </source>
</reference>
<protein>
    <submittedName>
        <fullName evidence="7">Z804A protein</fullName>
    </submittedName>
</protein>
<dbReference type="PROSITE" id="PS00028">
    <property type="entry name" value="ZINC_FINGER_C2H2_1"/>
    <property type="match status" value="1"/>
</dbReference>
<evidence type="ECO:0000256" key="1">
    <source>
        <dbReference type="ARBA" id="ARBA00022723"/>
    </source>
</evidence>
<evidence type="ECO:0000259" key="6">
    <source>
        <dbReference type="PROSITE" id="PS00028"/>
    </source>
</evidence>
<evidence type="ECO:0000256" key="2">
    <source>
        <dbReference type="ARBA" id="ARBA00022771"/>
    </source>
</evidence>
<feature type="region of interest" description="Disordered" evidence="5">
    <location>
        <begin position="722"/>
        <end position="763"/>
    </location>
</feature>
<feature type="domain" description="C2H2-type" evidence="6">
    <location>
        <begin position="139"/>
        <end position="161"/>
    </location>
</feature>